<accession>A0A161T9A6</accession>
<proteinExistence type="predicted"/>
<dbReference type="EMBL" id="LJKE01000020">
    <property type="protein sequence ID" value="KZD71177.1"/>
    <property type="molecule type" value="Genomic_DNA"/>
</dbReference>
<sequence length="86" mass="10191">MVFCADSPNHLVHQFIFTPDEYRFFENVTFNEKEYNSHYFPKGMKLIGIGYTNEVVKDWQRDLIMNNMTDLSFGIPCSTILLFIEK</sequence>
<reference evidence="1 2" key="1">
    <citation type="submission" date="2015-09" db="EMBL/GenBank/DDBJ databases">
        <title>Bacillus cereus food isolates.</title>
        <authorList>
            <person name="Boekhorst J."/>
        </authorList>
    </citation>
    <scope>NUCLEOTIDE SEQUENCE [LARGE SCALE GENOMIC DNA]</scope>
    <source>
        <strain evidence="1 2">B4088</strain>
    </source>
</reference>
<comment type="caution">
    <text evidence="1">The sequence shown here is derived from an EMBL/GenBank/DDBJ whole genome shotgun (WGS) entry which is preliminary data.</text>
</comment>
<dbReference type="PATRIC" id="fig|1396.535.peg.976"/>
<name>A0A161T9A6_BACCE</name>
<evidence type="ECO:0000313" key="1">
    <source>
        <dbReference type="EMBL" id="KZD71177.1"/>
    </source>
</evidence>
<gene>
    <name evidence="1" type="ORF">B4088_0907</name>
</gene>
<organism evidence="1 2">
    <name type="scientific">Bacillus cereus</name>
    <dbReference type="NCBI Taxonomy" id="1396"/>
    <lineage>
        <taxon>Bacteria</taxon>
        <taxon>Bacillati</taxon>
        <taxon>Bacillota</taxon>
        <taxon>Bacilli</taxon>
        <taxon>Bacillales</taxon>
        <taxon>Bacillaceae</taxon>
        <taxon>Bacillus</taxon>
        <taxon>Bacillus cereus group</taxon>
    </lineage>
</organism>
<protein>
    <submittedName>
        <fullName evidence="1">Uncharacterized protein</fullName>
    </submittedName>
</protein>
<evidence type="ECO:0000313" key="2">
    <source>
        <dbReference type="Proteomes" id="UP000076482"/>
    </source>
</evidence>
<dbReference type="Proteomes" id="UP000076482">
    <property type="component" value="Unassembled WGS sequence"/>
</dbReference>
<dbReference type="AlphaFoldDB" id="A0A161T9A6"/>